<organism evidence="7 8">
    <name type="scientific">Echinops telfairi</name>
    <name type="common">Lesser hedgehog tenrec</name>
    <dbReference type="NCBI Taxonomy" id="9371"/>
    <lineage>
        <taxon>Eukaryota</taxon>
        <taxon>Metazoa</taxon>
        <taxon>Chordata</taxon>
        <taxon>Craniata</taxon>
        <taxon>Vertebrata</taxon>
        <taxon>Euteleostomi</taxon>
        <taxon>Mammalia</taxon>
        <taxon>Eutheria</taxon>
        <taxon>Afrotheria</taxon>
        <taxon>Tenrecidae</taxon>
        <taxon>Tenrecinae</taxon>
        <taxon>Echinops</taxon>
    </lineage>
</organism>
<dbReference type="PANTHER" id="PTHR23320:SF42">
    <property type="entry name" value="MEMBRANE-SPANNING 4-DOMAINS SUBFAMILY A MEMBER 13"/>
    <property type="match status" value="1"/>
</dbReference>
<dbReference type="GeneID" id="101644205"/>
<dbReference type="Pfam" id="PF04103">
    <property type="entry name" value="CD20"/>
    <property type="match status" value="1"/>
</dbReference>
<evidence type="ECO:0000256" key="4">
    <source>
        <dbReference type="ARBA" id="ARBA00022989"/>
    </source>
</evidence>
<dbReference type="InterPro" id="IPR030417">
    <property type="entry name" value="MS4A"/>
</dbReference>
<comment type="similarity">
    <text evidence="2">Belongs to the MS4A family.</text>
</comment>
<feature type="transmembrane region" description="Helical" evidence="6">
    <location>
        <begin position="7"/>
        <end position="25"/>
    </location>
</feature>
<evidence type="ECO:0000313" key="7">
    <source>
        <dbReference type="Proteomes" id="UP000694863"/>
    </source>
</evidence>
<proteinExistence type="inferred from homology"/>
<accession>A0ABM0ZTD4</accession>
<keyword evidence="4 6" id="KW-1133">Transmembrane helix</keyword>
<evidence type="ECO:0000256" key="5">
    <source>
        <dbReference type="ARBA" id="ARBA00023136"/>
    </source>
</evidence>
<keyword evidence="7" id="KW-1185">Reference proteome</keyword>
<evidence type="ECO:0000256" key="2">
    <source>
        <dbReference type="ARBA" id="ARBA00009565"/>
    </source>
</evidence>
<dbReference type="InterPro" id="IPR007237">
    <property type="entry name" value="CD20-like"/>
</dbReference>
<feature type="transmembrane region" description="Helical" evidence="6">
    <location>
        <begin position="31"/>
        <end position="52"/>
    </location>
</feature>
<evidence type="ECO:0000256" key="1">
    <source>
        <dbReference type="ARBA" id="ARBA00004141"/>
    </source>
</evidence>
<dbReference type="PANTHER" id="PTHR23320">
    <property type="entry name" value="MEMBRANE-SPANNING 4-DOMAINS SUBFAMILY A MS4A -RELATED"/>
    <property type="match status" value="1"/>
</dbReference>
<sequence length="219" mass="24731">MIGIFHALMWYFVFFLYSAQVHGVFGTYEPITYKTGSTLWGVIFIISGILIIKSAKQPDYSLVLWSLVLNIVSFIVSIVAVILTIIELSKFRSVSYRNYGQAKLGREVSRILILSYHLEMSITFVYSLFTCINLYIMSGISTITLDKIHSMNMIACILALNIMSTIIASIGVFLLIVELMVYTFSSVKVIWPQYIISGIFAVEAEKKRTQCLVSQNVSD</sequence>
<evidence type="ECO:0000256" key="3">
    <source>
        <dbReference type="ARBA" id="ARBA00022692"/>
    </source>
</evidence>
<comment type="subcellular location">
    <subcellularLocation>
        <location evidence="1">Membrane</location>
        <topology evidence="1">Multi-pass membrane protein</topology>
    </subcellularLocation>
</comment>
<evidence type="ECO:0000256" key="6">
    <source>
        <dbReference type="SAM" id="Phobius"/>
    </source>
</evidence>
<feature type="transmembrane region" description="Helical" evidence="6">
    <location>
        <begin position="157"/>
        <end position="182"/>
    </location>
</feature>
<dbReference type="Proteomes" id="UP000694863">
    <property type="component" value="Unplaced"/>
</dbReference>
<gene>
    <name evidence="8" type="primary">MS4A13</name>
</gene>
<feature type="transmembrane region" description="Helical" evidence="6">
    <location>
        <begin position="64"/>
        <end position="86"/>
    </location>
</feature>
<evidence type="ECO:0000313" key="8">
    <source>
        <dbReference type="RefSeq" id="XP_012863260.1"/>
    </source>
</evidence>
<keyword evidence="3 6" id="KW-0812">Transmembrane</keyword>
<keyword evidence="5 6" id="KW-0472">Membrane</keyword>
<name>A0ABM0ZTD4_ECHTE</name>
<protein>
    <submittedName>
        <fullName evidence="8">Membrane-spanning 4-domains subfamily A member 13</fullName>
    </submittedName>
</protein>
<feature type="transmembrane region" description="Helical" evidence="6">
    <location>
        <begin position="124"/>
        <end position="145"/>
    </location>
</feature>
<reference evidence="8" key="1">
    <citation type="submission" date="2025-08" db="UniProtKB">
        <authorList>
            <consortium name="RefSeq"/>
        </authorList>
    </citation>
    <scope>IDENTIFICATION</scope>
</reference>
<dbReference type="RefSeq" id="XP_012863260.1">
    <property type="nucleotide sequence ID" value="XM_013007806.2"/>
</dbReference>